<dbReference type="InterPro" id="IPR050465">
    <property type="entry name" value="UPF0194_transport"/>
</dbReference>
<keyword evidence="4" id="KW-0472">Membrane</keyword>
<gene>
    <name evidence="5" type="primary">mdtN_2</name>
    <name evidence="5" type="ORF">PEV8663_04326</name>
</gene>
<keyword evidence="6" id="KW-1185">Reference proteome</keyword>
<comment type="subcellular location">
    <subcellularLocation>
        <location evidence="1">Cell envelope</location>
    </subcellularLocation>
</comment>
<dbReference type="EMBL" id="FXYH01000023">
    <property type="protein sequence ID" value="SMX49786.1"/>
    <property type="molecule type" value="Genomic_DNA"/>
</dbReference>
<evidence type="ECO:0000313" key="6">
    <source>
        <dbReference type="Proteomes" id="UP000220836"/>
    </source>
</evidence>
<evidence type="ECO:0000313" key="5">
    <source>
        <dbReference type="EMBL" id="SMX49786.1"/>
    </source>
</evidence>
<evidence type="ECO:0000256" key="2">
    <source>
        <dbReference type="ARBA" id="ARBA00023054"/>
    </source>
</evidence>
<dbReference type="Proteomes" id="UP000220836">
    <property type="component" value="Unassembled WGS sequence"/>
</dbReference>
<evidence type="ECO:0000256" key="3">
    <source>
        <dbReference type="SAM" id="MobiDB-lite"/>
    </source>
</evidence>
<feature type="transmembrane region" description="Helical" evidence="4">
    <location>
        <begin position="64"/>
        <end position="84"/>
    </location>
</feature>
<keyword evidence="2" id="KW-0175">Coiled coil</keyword>
<accession>A0A238L642</accession>
<reference evidence="5 6" key="1">
    <citation type="submission" date="2017-05" db="EMBL/GenBank/DDBJ databases">
        <authorList>
            <person name="Song R."/>
            <person name="Chenine A.L."/>
            <person name="Ruprecht R.M."/>
        </authorList>
    </citation>
    <scope>NUCLEOTIDE SEQUENCE [LARGE SCALE GENOMIC DNA]</scope>
    <source>
        <strain evidence="5 6">CECT 8663</strain>
    </source>
</reference>
<feature type="region of interest" description="Disordered" evidence="3">
    <location>
        <begin position="22"/>
        <end position="45"/>
    </location>
</feature>
<organism evidence="5 6">
    <name type="scientific">Pelagimonas varians</name>
    <dbReference type="NCBI Taxonomy" id="696760"/>
    <lineage>
        <taxon>Bacteria</taxon>
        <taxon>Pseudomonadati</taxon>
        <taxon>Pseudomonadota</taxon>
        <taxon>Alphaproteobacteria</taxon>
        <taxon>Rhodobacterales</taxon>
        <taxon>Roseobacteraceae</taxon>
        <taxon>Pelagimonas</taxon>
    </lineage>
</organism>
<dbReference type="PANTHER" id="PTHR32347">
    <property type="entry name" value="EFFLUX SYSTEM COMPONENT YKNX-RELATED"/>
    <property type="match status" value="1"/>
</dbReference>
<keyword evidence="4" id="KW-0812">Transmembrane</keyword>
<dbReference type="PANTHER" id="PTHR32347:SF27">
    <property type="entry name" value="RND EFFLUX PUMP MEMBRANE FUSION PROTEIN BARREL-SANDWICH DOMAIN-CONTAINING PROTEIN"/>
    <property type="match status" value="1"/>
</dbReference>
<dbReference type="AlphaFoldDB" id="A0A238L642"/>
<dbReference type="GO" id="GO:0030313">
    <property type="term" value="C:cell envelope"/>
    <property type="evidence" value="ECO:0007669"/>
    <property type="project" value="UniProtKB-SubCell"/>
</dbReference>
<protein>
    <submittedName>
        <fullName evidence="5">Multidrug resistance protein MdtN</fullName>
    </submittedName>
</protein>
<dbReference type="Gene3D" id="1.10.287.470">
    <property type="entry name" value="Helix hairpin bin"/>
    <property type="match status" value="1"/>
</dbReference>
<dbReference type="InterPro" id="IPR014315">
    <property type="entry name" value="ABC_heterocyst_DevB"/>
</dbReference>
<sequence>MLIRLKSDSRTSCQNQSRETLAKLERTAMTSDPTDKTPGLPLEDNGILAKTAGPTSGHHRLRPLLLIPLFMLTLFTGGVLGMYFQPPGLRAFFNTTGLQPGAGTQTPIAVAMQQVSTQEEIAVISEGDVVALGRIIPLGDIVSVATPSGAGDARIAELKVAIGDVVEKEEVLAVLDNLPQLQSAVLSAKASLRVRDATLAQTIASNQASLGEAQALLERSQATATAAQADLVRVTSLLERGITPRAEYDRSVAAADEAQRDVNRAIATLSRYAAGSETVQADIAVAEANQEASRAEVARATQDLERAYVRAPDAGTVLDIHVRAGERPPSDGIIDLGDTSQMTVEAEVYQTMIGRVTIGDPVTVSAEALKKDLTGTVSAIGLEIGRQSITSDDPASNTDARVVDVIVTLDAPSSELARNFTNLEAIVRIDAGRVE</sequence>
<name>A0A238L642_9RHOB</name>
<evidence type="ECO:0000256" key="4">
    <source>
        <dbReference type="SAM" id="Phobius"/>
    </source>
</evidence>
<evidence type="ECO:0000256" key="1">
    <source>
        <dbReference type="ARBA" id="ARBA00004196"/>
    </source>
</evidence>
<proteinExistence type="predicted"/>
<keyword evidence="4" id="KW-1133">Transmembrane helix</keyword>
<dbReference type="NCBIfam" id="TIGR02971">
    <property type="entry name" value="heterocyst_DevB"/>
    <property type="match status" value="1"/>
</dbReference>
<dbReference type="Gene3D" id="2.40.30.170">
    <property type="match status" value="1"/>
</dbReference>